<keyword evidence="1" id="KW-1133">Transmembrane helix</keyword>
<feature type="transmembrane region" description="Helical" evidence="1">
    <location>
        <begin position="247"/>
        <end position="269"/>
    </location>
</feature>
<feature type="transmembrane region" description="Helical" evidence="1">
    <location>
        <begin position="96"/>
        <end position="114"/>
    </location>
</feature>
<dbReference type="AlphaFoldDB" id="A0A6J6NBE7"/>
<evidence type="ECO:0000313" key="2">
    <source>
        <dbReference type="EMBL" id="CAB4683489.1"/>
    </source>
</evidence>
<feature type="transmembrane region" description="Helical" evidence="1">
    <location>
        <begin position="205"/>
        <end position="226"/>
    </location>
</feature>
<dbReference type="PANTHER" id="PTHR30199:SF0">
    <property type="entry name" value="INNER MEMBRANE PROTEIN YDCO"/>
    <property type="match status" value="1"/>
</dbReference>
<dbReference type="PANTHER" id="PTHR30199">
    <property type="entry name" value="MFS FAMILY TRANSPORTER, PREDICTED SUBSTRATE BENZOATE"/>
    <property type="match status" value="1"/>
</dbReference>
<dbReference type="InterPro" id="IPR004711">
    <property type="entry name" value="Benzoate_Transporter"/>
</dbReference>
<feature type="transmembrane region" description="Helical" evidence="1">
    <location>
        <begin position="361"/>
        <end position="383"/>
    </location>
</feature>
<keyword evidence="1" id="KW-0472">Membrane</keyword>
<protein>
    <submittedName>
        <fullName evidence="2">Unannotated protein</fullName>
    </submittedName>
</protein>
<evidence type="ECO:0000256" key="1">
    <source>
        <dbReference type="SAM" id="Phobius"/>
    </source>
</evidence>
<feature type="transmembrane region" description="Helical" evidence="1">
    <location>
        <begin position="44"/>
        <end position="64"/>
    </location>
</feature>
<name>A0A6J6NBE7_9ZZZZ</name>
<dbReference type="NCBIfam" id="TIGR00843">
    <property type="entry name" value="benE"/>
    <property type="match status" value="1"/>
</dbReference>
<feature type="transmembrane region" description="Helical" evidence="1">
    <location>
        <begin position="320"/>
        <end position="341"/>
    </location>
</feature>
<proteinExistence type="predicted"/>
<feature type="transmembrane region" description="Helical" evidence="1">
    <location>
        <begin position="174"/>
        <end position="193"/>
    </location>
</feature>
<feature type="transmembrane region" description="Helical" evidence="1">
    <location>
        <begin position="71"/>
        <end position="90"/>
    </location>
</feature>
<gene>
    <name evidence="2" type="ORF">UFOPK2370_00476</name>
</gene>
<dbReference type="EMBL" id="CAEZXK010000008">
    <property type="protein sequence ID" value="CAB4683489.1"/>
    <property type="molecule type" value="Genomic_DNA"/>
</dbReference>
<organism evidence="2">
    <name type="scientific">freshwater metagenome</name>
    <dbReference type="NCBI Taxonomy" id="449393"/>
    <lineage>
        <taxon>unclassified sequences</taxon>
        <taxon>metagenomes</taxon>
        <taxon>ecological metagenomes</taxon>
    </lineage>
</organism>
<feature type="transmembrane region" description="Helical" evidence="1">
    <location>
        <begin position="289"/>
        <end position="313"/>
    </location>
</feature>
<dbReference type="Pfam" id="PF03594">
    <property type="entry name" value="BenE"/>
    <property type="match status" value="1"/>
</dbReference>
<dbReference type="GO" id="GO:0005886">
    <property type="term" value="C:plasma membrane"/>
    <property type="evidence" value="ECO:0007669"/>
    <property type="project" value="TreeGrafter"/>
</dbReference>
<sequence>MPASGLRLRAPILAGTVASITGQAASTGVVLAALSALGATQSQIVSVVFVMLLLYGTLSIVLSWRYKMPISIVWSTPGAALLVSAGGLGFGFETAVGAFIVASLLIALTGLWPALGKLVSSIPKPIASAMLAGVIFSFCIAPFSAAGQYPLVVFPAILVWLVLYKLAQVWATPIAMIVLFGLTAIELNITIPIEDILPAAQLVAPQFSIVAIISIGIPLYLVTMASQNIPGMAIMKSFGYEVPFRPVMLATGIGSLVANFFGGFVTNLAAITAALNANEQAHRDAGKRWIASVSGGVVYLLLALTAGASISFVIQAPREIILAGAGLALFATMIGALSSIVEEPELRLPAVIAFLVASSGFTAYSIGPAFWALVAGVIVWLWLAKRKKTAA</sequence>
<reference evidence="2" key="1">
    <citation type="submission" date="2020-05" db="EMBL/GenBank/DDBJ databases">
        <authorList>
            <person name="Chiriac C."/>
            <person name="Salcher M."/>
            <person name="Ghai R."/>
            <person name="Kavagutti S V."/>
        </authorList>
    </citation>
    <scope>NUCLEOTIDE SEQUENCE</scope>
</reference>
<feature type="transmembrane region" description="Helical" evidence="1">
    <location>
        <begin position="12"/>
        <end position="38"/>
    </location>
</feature>
<accession>A0A6J6NBE7</accession>
<dbReference type="GO" id="GO:0042925">
    <property type="term" value="F:benzoate transmembrane transporter activity"/>
    <property type="evidence" value="ECO:0007669"/>
    <property type="project" value="InterPro"/>
</dbReference>
<keyword evidence="1" id="KW-0812">Transmembrane</keyword>
<feature type="transmembrane region" description="Helical" evidence="1">
    <location>
        <begin position="126"/>
        <end position="143"/>
    </location>
</feature>